<dbReference type="AlphaFoldDB" id="A0A5C6KH85"/>
<accession>A0A5C6KH85</accession>
<reference evidence="2 3" key="1">
    <citation type="submission" date="2019-07" db="EMBL/GenBank/DDBJ databases">
        <title>Genome sequencing of Parabacteroides distasonis iSURF_7.</title>
        <authorList>
            <person name="Degefu H.N."/>
            <person name="Ruoff K.L."/>
            <person name="Price C.E."/>
            <person name="Valls R.A."/>
            <person name="O'Toole G.A."/>
        </authorList>
    </citation>
    <scope>NUCLEOTIDE SEQUENCE [LARGE SCALE GENOMIC DNA]</scope>
    <source>
        <strain evidence="2 3">CFPLTA003_1B</strain>
    </source>
</reference>
<feature type="transmembrane region" description="Helical" evidence="1">
    <location>
        <begin position="133"/>
        <end position="155"/>
    </location>
</feature>
<keyword evidence="1" id="KW-1133">Transmembrane helix</keyword>
<dbReference type="Proteomes" id="UP000315827">
    <property type="component" value="Unassembled WGS sequence"/>
</dbReference>
<evidence type="ECO:0000313" key="2">
    <source>
        <dbReference type="EMBL" id="TWV61789.1"/>
    </source>
</evidence>
<feature type="transmembrane region" description="Helical" evidence="1">
    <location>
        <begin position="53"/>
        <end position="74"/>
    </location>
</feature>
<feature type="transmembrane region" description="Helical" evidence="1">
    <location>
        <begin position="25"/>
        <end position="47"/>
    </location>
</feature>
<proteinExistence type="predicted"/>
<gene>
    <name evidence="2" type="ORF">FSA05_10760</name>
</gene>
<name>A0A5C6KH85_PARDI</name>
<keyword evidence="1" id="KW-0472">Membrane</keyword>
<feature type="transmembrane region" description="Helical" evidence="1">
    <location>
        <begin position="94"/>
        <end position="113"/>
    </location>
</feature>
<keyword evidence="1" id="KW-0812">Transmembrane</keyword>
<dbReference type="EMBL" id="VOHW01000005">
    <property type="protein sequence ID" value="TWV61789.1"/>
    <property type="molecule type" value="Genomic_DNA"/>
</dbReference>
<sequence>MKTDFSIQRINLLLRKDWIENKKKLAYGVLVILGVLFFFLLSSILWATRFRTFTLYVLLGSLGTFIAFCSYVNLMIHRPRGLFLTLPASNQEKFAAILIEGIVVFLTYQVTFWTGTGIASMLIHIQPVAFKDIIMTLQDFTMLAFVGSLMFLSYVTFKKYALGIACGGYILIIASIIGIVYLCINILNIQPGMNSFCYESSPFYTAVYWLSFAFTPAFLIATLVILYVAYLKLKEKELR</sequence>
<feature type="transmembrane region" description="Helical" evidence="1">
    <location>
        <begin position="162"/>
        <end position="187"/>
    </location>
</feature>
<comment type="caution">
    <text evidence="2">The sequence shown here is derived from an EMBL/GenBank/DDBJ whole genome shotgun (WGS) entry which is preliminary data.</text>
</comment>
<evidence type="ECO:0000256" key="1">
    <source>
        <dbReference type="SAM" id="Phobius"/>
    </source>
</evidence>
<feature type="transmembrane region" description="Helical" evidence="1">
    <location>
        <begin position="207"/>
        <end position="230"/>
    </location>
</feature>
<dbReference type="RefSeq" id="WP_146375510.1">
    <property type="nucleotide sequence ID" value="NZ_JADOZF010000099.1"/>
</dbReference>
<evidence type="ECO:0000313" key="3">
    <source>
        <dbReference type="Proteomes" id="UP000315827"/>
    </source>
</evidence>
<organism evidence="2 3">
    <name type="scientific">Parabacteroides distasonis</name>
    <dbReference type="NCBI Taxonomy" id="823"/>
    <lineage>
        <taxon>Bacteria</taxon>
        <taxon>Pseudomonadati</taxon>
        <taxon>Bacteroidota</taxon>
        <taxon>Bacteroidia</taxon>
        <taxon>Bacteroidales</taxon>
        <taxon>Tannerellaceae</taxon>
        <taxon>Parabacteroides</taxon>
    </lineage>
</organism>
<protein>
    <submittedName>
        <fullName evidence="2">Uncharacterized protein</fullName>
    </submittedName>
</protein>